<dbReference type="EMBL" id="BCNV01000005">
    <property type="protein sequence ID" value="GAS84083.1"/>
    <property type="molecule type" value="Genomic_DNA"/>
</dbReference>
<evidence type="ECO:0000313" key="1">
    <source>
        <dbReference type="EMBL" id="GAS84083.1"/>
    </source>
</evidence>
<protein>
    <submittedName>
        <fullName evidence="1">Uncharacterized protein</fullName>
    </submittedName>
</protein>
<sequence>MSALFAFVRGISLEFGEMRSLGYIVGTNDAVKHLTYRIFRKTI</sequence>
<dbReference type="AlphaFoldDB" id="A0A100VQA2"/>
<evidence type="ECO:0000313" key="2">
    <source>
        <dbReference type="Proteomes" id="UP000069697"/>
    </source>
</evidence>
<reference evidence="1 2" key="1">
    <citation type="journal article" date="2016" name="Genome Announc.">
        <title>Draft Genome Sequence of Paenibacillus amylolyticus Heshi-A3, Isolated from Fermented Rice Bran in a Japanese Fermented Seafood Dish.</title>
        <authorList>
            <person name="Akuzawa S."/>
            <person name="Nagaoka J."/>
            <person name="Kanekatsu M."/>
            <person name="Kubota E."/>
            <person name="Ohtake R."/>
            <person name="Suzuki T."/>
            <person name="Kanesaki Y."/>
        </authorList>
    </citation>
    <scope>NUCLEOTIDE SEQUENCE [LARGE SCALE GENOMIC DNA]</scope>
    <source>
        <strain evidence="1 2">Heshi-A3</strain>
    </source>
</reference>
<proteinExistence type="predicted"/>
<comment type="caution">
    <text evidence="1">The sequence shown here is derived from an EMBL/GenBank/DDBJ whole genome shotgun (WGS) entry which is preliminary data.</text>
</comment>
<reference evidence="2" key="2">
    <citation type="submission" date="2016-01" db="EMBL/GenBank/DDBJ databases">
        <title>Draft Genome Sequence of Paenibacillus amylolyticus Heshi-A3 that Was Isolated from Fermented Rice Bran with Aging Salted Mackerel, Which Was Named Heshiko as Traditional Fermented Seafood in Japan.</title>
        <authorList>
            <person name="Akuzawa S."/>
            <person name="Nakagawa J."/>
            <person name="Kanekatsu T."/>
            <person name="Kubota E."/>
            <person name="Ohtake R."/>
            <person name="Suzuki T."/>
            <person name="Kanesaki Y."/>
        </authorList>
    </citation>
    <scope>NUCLEOTIDE SEQUENCE [LARGE SCALE GENOMIC DNA]</scope>
    <source>
        <strain evidence="2">Heshi-A3</strain>
    </source>
</reference>
<name>A0A100VQA2_PAEAM</name>
<dbReference type="Proteomes" id="UP000069697">
    <property type="component" value="Unassembled WGS sequence"/>
</dbReference>
<accession>A0A100VQA2</accession>
<organism evidence="1 2">
    <name type="scientific">Paenibacillus amylolyticus</name>
    <dbReference type="NCBI Taxonomy" id="1451"/>
    <lineage>
        <taxon>Bacteria</taxon>
        <taxon>Bacillati</taxon>
        <taxon>Bacillota</taxon>
        <taxon>Bacilli</taxon>
        <taxon>Bacillales</taxon>
        <taxon>Paenibacillaceae</taxon>
        <taxon>Paenibacillus</taxon>
    </lineage>
</organism>
<gene>
    <name evidence="1" type="ORF">PAHA3_4186</name>
</gene>